<dbReference type="AlphaFoldDB" id="A0A5B7I6A3"/>
<keyword evidence="1" id="KW-0472">Membrane</keyword>
<proteinExistence type="predicted"/>
<evidence type="ECO:0000313" key="2">
    <source>
        <dbReference type="EMBL" id="MPC77645.1"/>
    </source>
</evidence>
<feature type="transmembrane region" description="Helical" evidence="1">
    <location>
        <begin position="58"/>
        <end position="75"/>
    </location>
</feature>
<gene>
    <name evidence="2" type="ORF">E2C01_072104</name>
</gene>
<dbReference type="EMBL" id="VSRR010046352">
    <property type="protein sequence ID" value="MPC77645.1"/>
    <property type="molecule type" value="Genomic_DNA"/>
</dbReference>
<keyword evidence="1" id="KW-0812">Transmembrane</keyword>
<reference evidence="2 3" key="1">
    <citation type="submission" date="2019-05" db="EMBL/GenBank/DDBJ databases">
        <title>Another draft genome of Portunus trituberculatus and its Hox gene families provides insights of decapod evolution.</title>
        <authorList>
            <person name="Jeong J.-H."/>
            <person name="Song I."/>
            <person name="Kim S."/>
            <person name="Choi T."/>
            <person name="Kim D."/>
            <person name="Ryu S."/>
            <person name="Kim W."/>
        </authorList>
    </citation>
    <scope>NUCLEOTIDE SEQUENCE [LARGE SCALE GENOMIC DNA]</scope>
    <source>
        <tissue evidence="2">Muscle</tissue>
    </source>
</reference>
<keyword evidence="1" id="KW-1133">Transmembrane helix</keyword>
<keyword evidence="3" id="KW-1185">Reference proteome</keyword>
<organism evidence="2 3">
    <name type="scientific">Portunus trituberculatus</name>
    <name type="common">Swimming crab</name>
    <name type="synonym">Neptunus trituberculatus</name>
    <dbReference type="NCBI Taxonomy" id="210409"/>
    <lineage>
        <taxon>Eukaryota</taxon>
        <taxon>Metazoa</taxon>
        <taxon>Ecdysozoa</taxon>
        <taxon>Arthropoda</taxon>
        <taxon>Crustacea</taxon>
        <taxon>Multicrustacea</taxon>
        <taxon>Malacostraca</taxon>
        <taxon>Eumalacostraca</taxon>
        <taxon>Eucarida</taxon>
        <taxon>Decapoda</taxon>
        <taxon>Pleocyemata</taxon>
        <taxon>Brachyura</taxon>
        <taxon>Eubrachyura</taxon>
        <taxon>Portunoidea</taxon>
        <taxon>Portunidae</taxon>
        <taxon>Portuninae</taxon>
        <taxon>Portunus</taxon>
    </lineage>
</organism>
<protein>
    <submittedName>
        <fullName evidence="2">Uncharacterized protein</fullName>
    </submittedName>
</protein>
<name>A0A5B7I6A3_PORTR</name>
<evidence type="ECO:0000313" key="3">
    <source>
        <dbReference type="Proteomes" id="UP000324222"/>
    </source>
</evidence>
<sequence length="146" mass="16699">MSPFIQFFIRVMHIMYCNNIIIQCSLFHCSMWKTHCLILIFFTCPLVLPASSVTNTRFSLSIFSMPFTILFYIVIRCPRSLLSCKVGSPIPFSLSSYVKSFSSGTIFVAIFWILSNLLISFFKLADHTTAAYCNFGCIRCPRSFPL</sequence>
<comment type="caution">
    <text evidence="2">The sequence shown here is derived from an EMBL/GenBank/DDBJ whole genome shotgun (WGS) entry which is preliminary data.</text>
</comment>
<feature type="transmembrane region" description="Helical" evidence="1">
    <location>
        <begin position="96"/>
        <end position="114"/>
    </location>
</feature>
<evidence type="ECO:0000256" key="1">
    <source>
        <dbReference type="SAM" id="Phobius"/>
    </source>
</evidence>
<accession>A0A5B7I6A3</accession>
<dbReference type="Proteomes" id="UP000324222">
    <property type="component" value="Unassembled WGS sequence"/>
</dbReference>